<dbReference type="AlphaFoldDB" id="A0A9Q0FZA3"/>
<sequence length="111" mass="11711">MEMPPTHQRNGNSGYPRGSTTALYSPVCATCYSNPRKPTTSIVPYYGNGTGLANSSFGGIGGSWFKSSRRGPAWSSSKSTAAAEAGLEEWLVKVFCSLIVAGNMRALNLTA</sequence>
<name>A0A9Q0FZA3_9ROSI</name>
<accession>A0A9Q0FZA3</accession>
<evidence type="ECO:0000313" key="1">
    <source>
        <dbReference type="EMBL" id="KAJ4839420.1"/>
    </source>
</evidence>
<reference evidence="1" key="1">
    <citation type="submission" date="2022-02" db="EMBL/GenBank/DDBJ databases">
        <authorList>
            <person name="Henning P.M."/>
            <person name="McCubbin A.G."/>
            <person name="Shore J.S."/>
        </authorList>
    </citation>
    <scope>NUCLEOTIDE SEQUENCE</scope>
    <source>
        <strain evidence="1">F60SS</strain>
        <tissue evidence="1">Leaves</tissue>
    </source>
</reference>
<protein>
    <submittedName>
        <fullName evidence="1">Uncharacterized protein</fullName>
    </submittedName>
</protein>
<dbReference type="EMBL" id="JAKUCV010003323">
    <property type="protein sequence ID" value="KAJ4839420.1"/>
    <property type="molecule type" value="Genomic_DNA"/>
</dbReference>
<comment type="caution">
    <text evidence="1">The sequence shown here is derived from an EMBL/GenBank/DDBJ whole genome shotgun (WGS) entry which is preliminary data.</text>
</comment>
<proteinExistence type="predicted"/>
<reference evidence="1" key="2">
    <citation type="journal article" date="2023" name="Plants (Basel)">
        <title>Annotation of the Turnera subulata (Passifloraceae) Draft Genome Reveals the S-Locus Evolved after the Divergence of Turneroideae from Passifloroideae in a Stepwise Manner.</title>
        <authorList>
            <person name="Henning P.M."/>
            <person name="Roalson E.H."/>
            <person name="Mir W."/>
            <person name="McCubbin A.G."/>
            <person name="Shore J.S."/>
        </authorList>
    </citation>
    <scope>NUCLEOTIDE SEQUENCE</scope>
    <source>
        <strain evidence="1">F60SS</strain>
    </source>
</reference>
<dbReference type="Proteomes" id="UP001141552">
    <property type="component" value="Unassembled WGS sequence"/>
</dbReference>
<gene>
    <name evidence="1" type="ORF">Tsubulata_033539</name>
</gene>
<keyword evidence="2" id="KW-1185">Reference proteome</keyword>
<organism evidence="1 2">
    <name type="scientific">Turnera subulata</name>
    <dbReference type="NCBI Taxonomy" id="218843"/>
    <lineage>
        <taxon>Eukaryota</taxon>
        <taxon>Viridiplantae</taxon>
        <taxon>Streptophyta</taxon>
        <taxon>Embryophyta</taxon>
        <taxon>Tracheophyta</taxon>
        <taxon>Spermatophyta</taxon>
        <taxon>Magnoliopsida</taxon>
        <taxon>eudicotyledons</taxon>
        <taxon>Gunneridae</taxon>
        <taxon>Pentapetalae</taxon>
        <taxon>rosids</taxon>
        <taxon>fabids</taxon>
        <taxon>Malpighiales</taxon>
        <taxon>Passifloraceae</taxon>
        <taxon>Turnera</taxon>
    </lineage>
</organism>
<evidence type="ECO:0000313" key="2">
    <source>
        <dbReference type="Proteomes" id="UP001141552"/>
    </source>
</evidence>